<protein>
    <submittedName>
        <fullName evidence="2">Uncharacterized protein</fullName>
    </submittedName>
</protein>
<feature type="region of interest" description="Disordered" evidence="1">
    <location>
        <begin position="36"/>
        <end position="56"/>
    </location>
</feature>
<accession>A0A7R9H7U7</accession>
<dbReference type="AlphaFoldDB" id="A0A7R9H7U7"/>
<gene>
    <name evidence="2" type="ORF">TCEB3V08_LOCUS11213</name>
</gene>
<sequence>MTLTHIILWRIMDQFGEPLLRLSPLFTTRVTVDPHVHQKTSAEQKRGHVASSKPITRFPPHWRELFC</sequence>
<evidence type="ECO:0000313" key="2">
    <source>
        <dbReference type="EMBL" id="CAD7412051.1"/>
    </source>
</evidence>
<name>A0A7R9H7U7_TIMCR</name>
<dbReference type="EMBL" id="OC322619">
    <property type="protein sequence ID" value="CAD7412051.1"/>
    <property type="molecule type" value="Genomic_DNA"/>
</dbReference>
<feature type="compositionally biased region" description="Basic and acidic residues" evidence="1">
    <location>
        <begin position="36"/>
        <end position="46"/>
    </location>
</feature>
<organism evidence="2">
    <name type="scientific">Timema cristinae</name>
    <name type="common">Walking stick</name>
    <dbReference type="NCBI Taxonomy" id="61476"/>
    <lineage>
        <taxon>Eukaryota</taxon>
        <taxon>Metazoa</taxon>
        <taxon>Ecdysozoa</taxon>
        <taxon>Arthropoda</taxon>
        <taxon>Hexapoda</taxon>
        <taxon>Insecta</taxon>
        <taxon>Pterygota</taxon>
        <taxon>Neoptera</taxon>
        <taxon>Polyneoptera</taxon>
        <taxon>Phasmatodea</taxon>
        <taxon>Timematodea</taxon>
        <taxon>Timematoidea</taxon>
        <taxon>Timematidae</taxon>
        <taxon>Timema</taxon>
    </lineage>
</organism>
<evidence type="ECO:0000256" key="1">
    <source>
        <dbReference type="SAM" id="MobiDB-lite"/>
    </source>
</evidence>
<proteinExistence type="predicted"/>
<reference evidence="2" key="1">
    <citation type="submission" date="2020-11" db="EMBL/GenBank/DDBJ databases">
        <authorList>
            <person name="Tran Van P."/>
        </authorList>
    </citation>
    <scope>NUCLEOTIDE SEQUENCE</scope>
</reference>